<organism evidence="1 2">
    <name type="scientific">Diphasiastrum complanatum</name>
    <name type="common">Issler's clubmoss</name>
    <name type="synonym">Lycopodium complanatum</name>
    <dbReference type="NCBI Taxonomy" id="34168"/>
    <lineage>
        <taxon>Eukaryota</taxon>
        <taxon>Viridiplantae</taxon>
        <taxon>Streptophyta</taxon>
        <taxon>Embryophyta</taxon>
        <taxon>Tracheophyta</taxon>
        <taxon>Lycopodiopsida</taxon>
        <taxon>Lycopodiales</taxon>
        <taxon>Lycopodiaceae</taxon>
        <taxon>Lycopodioideae</taxon>
        <taxon>Diphasiastrum</taxon>
    </lineage>
</organism>
<name>A0ACC2CN89_DIPCM</name>
<dbReference type="EMBL" id="CM055100">
    <property type="protein sequence ID" value="KAJ7543439.1"/>
    <property type="molecule type" value="Genomic_DNA"/>
</dbReference>
<reference evidence="2" key="1">
    <citation type="journal article" date="2024" name="Proc. Natl. Acad. Sci. U.S.A.">
        <title>Extraordinary preservation of gene collinearity over three hundred million years revealed in homosporous lycophytes.</title>
        <authorList>
            <person name="Li C."/>
            <person name="Wickell D."/>
            <person name="Kuo L.Y."/>
            <person name="Chen X."/>
            <person name="Nie B."/>
            <person name="Liao X."/>
            <person name="Peng D."/>
            <person name="Ji J."/>
            <person name="Jenkins J."/>
            <person name="Williams M."/>
            <person name="Shu S."/>
            <person name="Plott C."/>
            <person name="Barry K."/>
            <person name="Rajasekar S."/>
            <person name="Grimwood J."/>
            <person name="Han X."/>
            <person name="Sun S."/>
            <person name="Hou Z."/>
            <person name="He W."/>
            <person name="Dai G."/>
            <person name="Sun C."/>
            <person name="Schmutz J."/>
            <person name="Leebens-Mack J.H."/>
            <person name="Li F.W."/>
            <person name="Wang L."/>
        </authorList>
    </citation>
    <scope>NUCLEOTIDE SEQUENCE [LARGE SCALE GENOMIC DNA]</scope>
    <source>
        <strain evidence="2">cv. PW_Plant_1</strain>
    </source>
</reference>
<evidence type="ECO:0000313" key="1">
    <source>
        <dbReference type="EMBL" id="KAJ7543439.1"/>
    </source>
</evidence>
<gene>
    <name evidence="1" type="ORF">O6H91_09G038500</name>
</gene>
<evidence type="ECO:0000313" key="2">
    <source>
        <dbReference type="Proteomes" id="UP001162992"/>
    </source>
</evidence>
<sequence>MAEEPEAQIVAAPEAVELDQTQTDESIAAMIHVQQLQQKQEVTQLMESHPVPHADAEFRRGLEELVRDHLHTCMALASCSSPHDGGRTNGNSSSHARTPSFTSLQEDAGDSHMQHQLDLSERCDCHNQLGVAGEPHYCHSGYHCLVHGGEEDHEEEEEEEGDDLLIRQRGRGSEEHTRASHRPSFLSRRQSRILSRWYERQAEEMINTMERQARQAELLALAGLHTVSMLDASFLQQSSSGRSQRSVERPQRMSSPLVQMWRDLEGERTPDRERTQSRGRSMTSPAAALTAADRRLDVDRPEFYQNNPDNQPYYQMDAETSPFYQTDPEVEQRDSSDDSDDEQGDQVAPHLSEQEEIENAATAFSNGDTPGWQANEDNISAMGQAGLRDNEGESTSVGQGEGERVRQAVQRWMNDSGMVNNESNAARHNRGEWLGEDERERVRALAREWVRVSNQPRPESVDIETEHSDVQYRNLRRREREREDFADNLEENLSRDVRRRRDRQLILDLIMRTERERQRELEGLSEYRAVSHFAHRGRLQSFLRGRFLRTGPRVEEDRPPSSAAGELGQLRQRRAVSGLREGFRYRLETIVRDQATQMSARAEQRVQDEVQRRREAHEQAASLVGTSGRVGERGNSSQGVSRDWQGIAAVRRMSELRSLEDATAYNMELRELLGRRSVTNLLASEFRDRLDQLIRSFITHRPLPWPVARPGPPPQPPQQQNAQPQEQEQVLAEDEALGRANAVVPAAALVPPPPPPPPQPAWQQEFQQTNWPRPALQHPSYVVWDNGNDLRADVARLQQGLGDLQRMVEACMDMQLELQRSIRQEVAGALQRMYAGGSLPEGSVDGSNWTPVKKGTCCICCDTAIDSLLYRCGHMCTCLKCATMLMQNGSKCPMCRAPIVEVVRAFTIA</sequence>
<dbReference type="Proteomes" id="UP001162992">
    <property type="component" value="Chromosome 9"/>
</dbReference>
<accession>A0ACC2CN89</accession>
<protein>
    <submittedName>
        <fullName evidence="1">Uncharacterized protein</fullName>
    </submittedName>
</protein>
<proteinExistence type="predicted"/>
<comment type="caution">
    <text evidence="1">The sequence shown here is derived from an EMBL/GenBank/DDBJ whole genome shotgun (WGS) entry which is preliminary data.</text>
</comment>
<keyword evidence="2" id="KW-1185">Reference proteome</keyword>